<reference evidence="4" key="1">
    <citation type="journal article" date="2021" name="Nat. Commun.">
        <title>Genetic determinants of endophytism in the Arabidopsis root mycobiome.</title>
        <authorList>
            <person name="Mesny F."/>
            <person name="Miyauchi S."/>
            <person name="Thiergart T."/>
            <person name="Pickel B."/>
            <person name="Atanasova L."/>
            <person name="Karlsson M."/>
            <person name="Huettel B."/>
            <person name="Barry K.W."/>
            <person name="Haridas S."/>
            <person name="Chen C."/>
            <person name="Bauer D."/>
            <person name="Andreopoulos W."/>
            <person name="Pangilinan J."/>
            <person name="LaButti K."/>
            <person name="Riley R."/>
            <person name="Lipzen A."/>
            <person name="Clum A."/>
            <person name="Drula E."/>
            <person name="Henrissat B."/>
            <person name="Kohler A."/>
            <person name="Grigoriev I.V."/>
            <person name="Martin F.M."/>
            <person name="Hacquard S."/>
        </authorList>
    </citation>
    <scope>NUCLEOTIDE SEQUENCE</scope>
    <source>
        <strain evidence="4">MPI-CAGE-CH-0243</strain>
    </source>
</reference>
<organism evidence="4 5">
    <name type="scientific">Dendryphion nanum</name>
    <dbReference type="NCBI Taxonomy" id="256645"/>
    <lineage>
        <taxon>Eukaryota</taxon>
        <taxon>Fungi</taxon>
        <taxon>Dikarya</taxon>
        <taxon>Ascomycota</taxon>
        <taxon>Pezizomycotina</taxon>
        <taxon>Dothideomycetes</taxon>
        <taxon>Pleosporomycetidae</taxon>
        <taxon>Pleosporales</taxon>
        <taxon>Torulaceae</taxon>
        <taxon>Dendryphion</taxon>
    </lineage>
</organism>
<name>A0A9P9IZB8_9PLEO</name>
<feature type="chain" id="PRO_5040322507" description="DUF7137 domain-containing protein" evidence="2">
    <location>
        <begin position="23"/>
        <end position="291"/>
    </location>
</feature>
<evidence type="ECO:0000313" key="4">
    <source>
        <dbReference type="EMBL" id="KAH7139412.1"/>
    </source>
</evidence>
<dbReference type="PANTHER" id="PTHR42028:SF1">
    <property type="entry name" value="YALI0E30657P"/>
    <property type="match status" value="1"/>
</dbReference>
<dbReference type="EMBL" id="JAGMWT010000001">
    <property type="protein sequence ID" value="KAH7139412.1"/>
    <property type="molecule type" value="Genomic_DNA"/>
</dbReference>
<dbReference type="PANTHER" id="PTHR42028">
    <property type="entry name" value="CHROMOSOME 1, WHOLE GENOME SHOTGUN SEQUENCE"/>
    <property type="match status" value="1"/>
</dbReference>
<feature type="compositionally biased region" description="Polar residues" evidence="1">
    <location>
        <begin position="52"/>
        <end position="62"/>
    </location>
</feature>
<dbReference type="InterPro" id="IPR055561">
    <property type="entry name" value="DUF7137"/>
</dbReference>
<gene>
    <name evidence="4" type="ORF">B0J11DRAFT_424161</name>
</gene>
<dbReference type="Pfam" id="PF23585">
    <property type="entry name" value="DUF7137"/>
    <property type="match status" value="1"/>
</dbReference>
<comment type="caution">
    <text evidence="4">The sequence shown here is derived from an EMBL/GenBank/DDBJ whole genome shotgun (WGS) entry which is preliminary data.</text>
</comment>
<feature type="domain" description="DUF7137" evidence="3">
    <location>
        <begin position="120"/>
        <end position="253"/>
    </location>
</feature>
<feature type="signal peptide" evidence="2">
    <location>
        <begin position="1"/>
        <end position="22"/>
    </location>
</feature>
<feature type="region of interest" description="Disordered" evidence="1">
    <location>
        <begin position="52"/>
        <end position="116"/>
    </location>
</feature>
<keyword evidence="5" id="KW-1185">Reference proteome</keyword>
<dbReference type="OrthoDB" id="2435509at2759"/>
<evidence type="ECO:0000256" key="1">
    <source>
        <dbReference type="SAM" id="MobiDB-lite"/>
    </source>
</evidence>
<protein>
    <recommendedName>
        <fullName evidence="3">DUF7137 domain-containing protein</fullName>
    </recommendedName>
</protein>
<proteinExistence type="predicted"/>
<dbReference type="Proteomes" id="UP000700596">
    <property type="component" value="Unassembled WGS sequence"/>
</dbReference>
<dbReference type="AlphaFoldDB" id="A0A9P9IZB8"/>
<feature type="compositionally biased region" description="Polar residues" evidence="1">
    <location>
        <begin position="96"/>
        <end position="112"/>
    </location>
</feature>
<keyword evidence="2" id="KW-0732">Signal</keyword>
<accession>A0A9P9IZB8</accession>
<feature type="compositionally biased region" description="Low complexity" evidence="1">
    <location>
        <begin position="80"/>
        <end position="95"/>
    </location>
</feature>
<feature type="compositionally biased region" description="Low complexity" evidence="1">
    <location>
        <begin position="63"/>
        <end position="72"/>
    </location>
</feature>
<evidence type="ECO:0000256" key="2">
    <source>
        <dbReference type="SAM" id="SignalP"/>
    </source>
</evidence>
<evidence type="ECO:0000313" key="5">
    <source>
        <dbReference type="Proteomes" id="UP000700596"/>
    </source>
</evidence>
<evidence type="ECO:0000259" key="3">
    <source>
        <dbReference type="Pfam" id="PF23585"/>
    </source>
</evidence>
<sequence length="291" mass="31184">MRPSQLLAATLAVSVSAAWSNAFDNTNALANVKNVMIYGRQDNNQSKFLINNTLDSESAQPSRTETPRTTTTDGKAESTGNSKESGKASGSEKPSNTAKETGSGTNSTSKPSITDFDPRIPAGGISMVTPAVLAGPQYYKIGEWVTFAWNYTSLSVTPSAIDILATCTANQATYTLAVNQSVQETGRVLWDTGAYQSTAAIPLLTETYTLLIYDAESSVSAAPKAGYLAPQKLFSFGMYVPQPYVEWKDFKCANCNDAMSAFERMTLKAMLITCGTTLGSLIYFAHSFGIL</sequence>